<proteinExistence type="predicted"/>
<dbReference type="RefSeq" id="WP_036531847.1">
    <property type="nucleotide sequence ID" value="NZ_JJML01000014.1"/>
</dbReference>
<evidence type="ECO:0000313" key="2">
    <source>
        <dbReference type="Proteomes" id="UP000030170"/>
    </source>
</evidence>
<evidence type="ECO:0000313" key="1">
    <source>
        <dbReference type="EMBL" id="KGF73194.1"/>
    </source>
</evidence>
<keyword evidence="2" id="KW-1185">Reference proteome</keyword>
<dbReference type="OrthoDB" id="580104at2"/>
<reference evidence="1 2" key="1">
    <citation type="journal article" date="2014" name="Mol. Ecol.">
        <title>Evolution of Synechococcus.</title>
        <authorList>
            <person name="Dvorak P."/>
            <person name="Casamatta D."/>
            <person name="Hasler P."/>
            <person name="Poulickova A."/>
            <person name="Ondrej V."/>
            <person name="Sanges R."/>
        </authorList>
    </citation>
    <scope>NUCLEOTIDE SEQUENCE [LARGE SCALE GENOMIC DNA]</scope>
    <source>
        <strain evidence="1 2">CAUP A 1101</strain>
    </source>
</reference>
<dbReference type="AlphaFoldDB" id="A0A098TLL2"/>
<sequence>MLAISNPPVGAIAFGRSGVGYPVKQVEGERVVLQTPIGLKRVPWSAVIHWQFPAATVPDYHAGQRVEVYFPHIQRWRPGYKFLGYSQEWTDRAWLLCPEGHEATCRLDFLRGEA</sequence>
<organism evidence="1 2">
    <name type="scientific">Neosynechococcus sphagnicola sy1</name>
    <dbReference type="NCBI Taxonomy" id="1497020"/>
    <lineage>
        <taxon>Bacteria</taxon>
        <taxon>Bacillati</taxon>
        <taxon>Cyanobacteriota</taxon>
        <taxon>Cyanophyceae</taxon>
        <taxon>Neosynechococcales</taxon>
        <taxon>Neosynechococcaceae</taxon>
        <taxon>Neosynechococcus</taxon>
    </lineage>
</organism>
<accession>A0A098TLL2</accession>
<dbReference type="STRING" id="1497020.DO97_01365"/>
<dbReference type="Proteomes" id="UP000030170">
    <property type="component" value="Unassembled WGS sequence"/>
</dbReference>
<protein>
    <submittedName>
        <fullName evidence="1">Uncharacterized protein</fullName>
    </submittedName>
</protein>
<name>A0A098TLL2_9CYAN</name>
<gene>
    <name evidence="1" type="ORF">DO97_01365</name>
</gene>
<dbReference type="EMBL" id="JJML01000014">
    <property type="protein sequence ID" value="KGF73194.1"/>
    <property type="molecule type" value="Genomic_DNA"/>
</dbReference>
<comment type="caution">
    <text evidence="1">The sequence shown here is derived from an EMBL/GenBank/DDBJ whole genome shotgun (WGS) entry which is preliminary data.</text>
</comment>